<protein>
    <submittedName>
        <fullName evidence="2">Uncharacterized protein</fullName>
    </submittedName>
</protein>
<dbReference type="AlphaFoldDB" id="A0A1Y2L4N7"/>
<gene>
    <name evidence="2" type="ORF">TMES_07510</name>
</gene>
<feature type="region of interest" description="Disordered" evidence="1">
    <location>
        <begin position="1"/>
        <end position="20"/>
    </location>
</feature>
<name>A0A1Y2L4N7_9PROT</name>
<feature type="compositionally biased region" description="Gly residues" evidence="1">
    <location>
        <begin position="10"/>
        <end position="20"/>
    </location>
</feature>
<evidence type="ECO:0000313" key="3">
    <source>
        <dbReference type="Proteomes" id="UP000193391"/>
    </source>
</evidence>
<accession>A0A1Y2L4N7</accession>
<comment type="caution">
    <text evidence="2">The sequence shown here is derived from an EMBL/GenBank/DDBJ whole genome shotgun (WGS) entry which is preliminary data.</text>
</comment>
<keyword evidence="3" id="KW-1185">Reference proteome</keyword>
<sequence>MQQAEKPAGRGSGTGKAGQGWGRWRALFAGTNVKVFTFHGCFNKGFRPQRHVFAMLVLL</sequence>
<evidence type="ECO:0000256" key="1">
    <source>
        <dbReference type="SAM" id="MobiDB-lite"/>
    </source>
</evidence>
<evidence type="ECO:0000313" key="2">
    <source>
        <dbReference type="EMBL" id="OSQ39782.1"/>
    </source>
</evidence>
<reference evidence="2 3" key="1">
    <citation type="submission" date="2014-03" db="EMBL/GenBank/DDBJ databases">
        <title>The draft genome sequence of Thalassospira mesophila JCM 18969.</title>
        <authorList>
            <person name="Lai Q."/>
            <person name="Shao Z."/>
        </authorList>
    </citation>
    <scope>NUCLEOTIDE SEQUENCE [LARGE SCALE GENOMIC DNA]</scope>
    <source>
        <strain evidence="2 3">JCM 18969</strain>
    </source>
</reference>
<proteinExistence type="predicted"/>
<organism evidence="2 3">
    <name type="scientific">Thalassospira mesophila</name>
    <dbReference type="NCBI Taxonomy" id="1293891"/>
    <lineage>
        <taxon>Bacteria</taxon>
        <taxon>Pseudomonadati</taxon>
        <taxon>Pseudomonadota</taxon>
        <taxon>Alphaproteobacteria</taxon>
        <taxon>Rhodospirillales</taxon>
        <taxon>Thalassospiraceae</taxon>
        <taxon>Thalassospira</taxon>
    </lineage>
</organism>
<dbReference type="EMBL" id="JFKA01000002">
    <property type="protein sequence ID" value="OSQ39782.1"/>
    <property type="molecule type" value="Genomic_DNA"/>
</dbReference>
<dbReference type="Proteomes" id="UP000193391">
    <property type="component" value="Unassembled WGS sequence"/>
</dbReference>